<reference evidence="1 2" key="1">
    <citation type="submission" date="2011-05" db="EMBL/GenBank/DDBJ databases">
        <title>Whole genome sequence of Microlunatus phosphovorus NM-1.</title>
        <authorList>
            <person name="Hosoyama A."/>
            <person name="Sasaki K."/>
            <person name="Harada T."/>
            <person name="Igarashi R."/>
            <person name="Kawakoshi A."/>
            <person name="Sasagawa M."/>
            <person name="Fukada J."/>
            <person name="Nakamura S."/>
            <person name="Katano Y."/>
            <person name="Hanada S."/>
            <person name="Kamagata Y."/>
            <person name="Nakamura N."/>
            <person name="Yamazaki S."/>
            <person name="Fujita N."/>
        </authorList>
    </citation>
    <scope>NUCLEOTIDE SEQUENCE [LARGE SCALE GENOMIC DNA]</scope>
    <source>
        <strain evidence="2">ATCC 700054 / DSM 10555 / JCM 9379 / NBRC 101784 / NCIMB 13414 / VKM Ac-1990 / NM-1</strain>
    </source>
</reference>
<dbReference type="KEGG" id="mph:MLP_52700"/>
<dbReference type="HOGENOM" id="CLU_2220137_0_0_11"/>
<evidence type="ECO:0000313" key="1">
    <source>
        <dbReference type="EMBL" id="BAK38284.1"/>
    </source>
</evidence>
<dbReference type="EMBL" id="AP012204">
    <property type="protein sequence ID" value="BAK38284.1"/>
    <property type="molecule type" value="Genomic_DNA"/>
</dbReference>
<sequence length="106" mass="11495">MQQVSNGTCAYEVGGDHWVIRFPVGDDAWELEIPGSAISGLPVRLHLGEVCSGRGVQASAKVSWRTYRWTLTQLRACQSASPQAADDCLRTLLDEAFAGLSAALRF</sequence>
<proteinExistence type="predicted"/>
<evidence type="ECO:0000313" key="2">
    <source>
        <dbReference type="Proteomes" id="UP000007947"/>
    </source>
</evidence>
<name>F5XIP6_MICPN</name>
<gene>
    <name evidence="1" type="ordered locus">MLP_52700</name>
</gene>
<dbReference type="STRING" id="1032480.MLP_52700"/>
<keyword evidence="2" id="KW-1185">Reference proteome</keyword>
<dbReference type="Proteomes" id="UP000007947">
    <property type="component" value="Chromosome"/>
</dbReference>
<organism evidence="1 2">
    <name type="scientific">Microlunatus phosphovorus (strain ATCC 700054 / DSM 10555 / JCM 9379 / NBRC 101784 / NCIMB 13414 / VKM Ac-1990 / NM-1)</name>
    <dbReference type="NCBI Taxonomy" id="1032480"/>
    <lineage>
        <taxon>Bacteria</taxon>
        <taxon>Bacillati</taxon>
        <taxon>Actinomycetota</taxon>
        <taxon>Actinomycetes</taxon>
        <taxon>Propionibacteriales</taxon>
        <taxon>Propionibacteriaceae</taxon>
        <taxon>Microlunatus</taxon>
    </lineage>
</organism>
<accession>F5XIP6</accession>
<protein>
    <submittedName>
        <fullName evidence="1">Uncharacterized protein</fullName>
    </submittedName>
</protein>
<dbReference type="AlphaFoldDB" id="F5XIP6"/>